<evidence type="ECO:0000259" key="4">
    <source>
        <dbReference type="PROSITE" id="PS50987"/>
    </source>
</evidence>
<accession>A0A2W7QZX0</accession>
<reference evidence="5 6" key="1">
    <citation type="submission" date="2018-06" db="EMBL/GenBank/DDBJ databases">
        <title>Genomic Encyclopedia of Archaeal and Bacterial Type Strains, Phase II (KMG-II): from individual species to whole genera.</title>
        <authorList>
            <person name="Goeker M."/>
        </authorList>
    </citation>
    <scope>NUCLEOTIDE SEQUENCE [LARGE SCALE GENOMIC DNA]</scope>
    <source>
        <strain evidence="5 6">DSM 22686</strain>
    </source>
</reference>
<dbReference type="Gene3D" id="1.10.10.10">
    <property type="entry name" value="Winged helix-like DNA-binding domain superfamily/Winged helix DNA-binding domain"/>
    <property type="match status" value="1"/>
</dbReference>
<dbReference type="PANTHER" id="PTHR43132">
    <property type="entry name" value="ARSENICAL RESISTANCE OPERON REPRESSOR ARSR-RELATED"/>
    <property type="match status" value="1"/>
</dbReference>
<evidence type="ECO:0000256" key="3">
    <source>
        <dbReference type="ARBA" id="ARBA00023163"/>
    </source>
</evidence>
<dbReference type="AlphaFoldDB" id="A0A2W7QZX0"/>
<dbReference type="PROSITE" id="PS50987">
    <property type="entry name" value="HTH_ARSR_2"/>
    <property type="match status" value="1"/>
</dbReference>
<dbReference type="EMBL" id="QKZU01000018">
    <property type="protein sequence ID" value="PZX51540.1"/>
    <property type="molecule type" value="Genomic_DNA"/>
</dbReference>
<evidence type="ECO:0000313" key="5">
    <source>
        <dbReference type="EMBL" id="PZX51540.1"/>
    </source>
</evidence>
<keyword evidence="2 5" id="KW-0238">DNA-binding</keyword>
<dbReference type="GO" id="GO:0003677">
    <property type="term" value="F:DNA binding"/>
    <property type="evidence" value="ECO:0007669"/>
    <property type="project" value="UniProtKB-KW"/>
</dbReference>
<dbReference type="Pfam" id="PF01022">
    <property type="entry name" value="HTH_5"/>
    <property type="match status" value="1"/>
</dbReference>
<feature type="domain" description="HTH arsR-type" evidence="4">
    <location>
        <begin position="36"/>
        <end position="130"/>
    </location>
</feature>
<dbReference type="SMART" id="SM00418">
    <property type="entry name" value="HTH_ARSR"/>
    <property type="match status" value="1"/>
</dbReference>
<keyword evidence="1" id="KW-0805">Transcription regulation</keyword>
<dbReference type="SUPFAM" id="SSF46785">
    <property type="entry name" value="Winged helix' DNA-binding domain"/>
    <property type="match status" value="1"/>
</dbReference>
<gene>
    <name evidence="5" type="ORF">LV84_03697</name>
</gene>
<dbReference type="CDD" id="cd00090">
    <property type="entry name" value="HTH_ARSR"/>
    <property type="match status" value="1"/>
</dbReference>
<protein>
    <submittedName>
        <fullName evidence="5">DNA-binding transcriptional ArsR family regulator</fullName>
    </submittedName>
</protein>
<dbReference type="InterPro" id="IPR036390">
    <property type="entry name" value="WH_DNA-bd_sf"/>
</dbReference>
<evidence type="ECO:0000256" key="1">
    <source>
        <dbReference type="ARBA" id="ARBA00023015"/>
    </source>
</evidence>
<dbReference type="InterPro" id="IPR036388">
    <property type="entry name" value="WH-like_DNA-bd_sf"/>
</dbReference>
<comment type="caution">
    <text evidence="5">The sequence shown here is derived from an EMBL/GenBank/DDBJ whole genome shotgun (WGS) entry which is preliminary data.</text>
</comment>
<evidence type="ECO:0000313" key="6">
    <source>
        <dbReference type="Proteomes" id="UP000249115"/>
    </source>
</evidence>
<sequence length="135" mass="15333">MTLLNSKEEIMENNQSCIRVFADKDQINHCRELLQANGSAFGQLSGLLALAGNEVRLKILFLLEEEKELCPCDLSDILGMSIPAVSQHLRKLKDKNVIEGRRDGQTIFYSLKQEQLTLFQPFFKHIINNSNIVTV</sequence>
<name>A0A2W7QZX0_9BACT</name>
<keyword evidence="3" id="KW-0804">Transcription</keyword>
<dbReference type="InterPro" id="IPR011991">
    <property type="entry name" value="ArsR-like_HTH"/>
</dbReference>
<organism evidence="5 6">
    <name type="scientific">Algoriphagus ratkowskyi</name>
    <dbReference type="NCBI Taxonomy" id="57028"/>
    <lineage>
        <taxon>Bacteria</taxon>
        <taxon>Pseudomonadati</taxon>
        <taxon>Bacteroidota</taxon>
        <taxon>Cytophagia</taxon>
        <taxon>Cytophagales</taxon>
        <taxon>Cyclobacteriaceae</taxon>
        <taxon>Algoriphagus</taxon>
    </lineage>
</organism>
<dbReference type="GO" id="GO:0003700">
    <property type="term" value="F:DNA-binding transcription factor activity"/>
    <property type="evidence" value="ECO:0007669"/>
    <property type="project" value="InterPro"/>
</dbReference>
<dbReference type="PRINTS" id="PR00778">
    <property type="entry name" value="HTHARSR"/>
</dbReference>
<proteinExistence type="predicted"/>
<evidence type="ECO:0000256" key="2">
    <source>
        <dbReference type="ARBA" id="ARBA00023125"/>
    </source>
</evidence>
<dbReference type="Proteomes" id="UP000249115">
    <property type="component" value="Unassembled WGS sequence"/>
</dbReference>
<dbReference type="NCBIfam" id="NF033788">
    <property type="entry name" value="HTH_metalloreg"/>
    <property type="match status" value="1"/>
</dbReference>
<dbReference type="InterPro" id="IPR001845">
    <property type="entry name" value="HTH_ArsR_DNA-bd_dom"/>
</dbReference>
<dbReference type="InterPro" id="IPR051011">
    <property type="entry name" value="Metal_resp_trans_reg"/>
</dbReference>
<dbReference type="PANTHER" id="PTHR43132:SF6">
    <property type="entry name" value="HTH-TYPE TRANSCRIPTIONAL REPRESSOR CZRA"/>
    <property type="match status" value="1"/>
</dbReference>